<dbReference type="AlphaFoldDB" id="A0AAN8SXI1"/>
<comment type="caution">
    <text evidence="1">The sequence shown here is derived from an EMBL/GenBank/DDBJ whole genome shotgun (WGS) entry which is preliminary data.</text>
</comment>
<dbReference type="EMBL" id="JBANQN010000012">
    <property type="protein sequence ID" value="KAK6773901.1"/>
    <property type="molecule type" value="Genomic_DNA"/>
</dbReference>
<sequence>MSSWYVSNVPSTNYRLGHLETHTSSTDLLGDATLSLDFQEPDSDYDPDCELECDPDNKLSLSAPKFYFPSSHIREATLMEEATLTSFSTISSCFA</sequence>
<gene>
    <name evidence="1" type="ORF">RDI58_029140</name>
</gene>
<protein>
    <submittedName>
        <fullName evidence="1">Uncharacterized protein</fullName>
    </submittedName>
</protein>
<dbReference type="Proteomes" id="UP001371456">
    <property type="component" value="Unassembled WGS sequence"/>
</dbReference>
<evidence type="ECO:0000313" key="2">
    <source>
        <dbReference type="Proteomes" id="UP001371456"/>
    </source>
</evidence>
<name>A0AAN8SXI1_SOLBU</name>
<organism evidence="1 2">
    <name type="scientific">Solanum bulbocastanum</name>
    <name type="common">Wild potato</name>
    <dbReference type="NCBI Taxonomy" id="147425"/>
    <lineage>
        <taxon>Eukaryota</taxon>
        <taxon>Viridiplantae</taxon>
        <taxon>Streptophyta</taxon>
        <taxon>Embryophyta</taxon>
        <taxon>Tracheophyta</taxon>
        <taxon>Spermatophyta</taxon>
        <taxon>Magnoliopsida</taxon>
        <taxon>eudicotyledons</taxon>
        <taxon>Gunneridae</taxon>
        <taxon>Pentapetalae</taxon>
        <taxon>asterids</taxon>
        <taxon>lamiids</taxon>
        <taxon>Solanales</taxon>
        <taxon>Solanaceae</taxon>
        <taxon>Solanoideae</taxon>
        <taxon>Solaneae</taxon>
        <taxon>Solanum</taxon>
    </lineage>
</organism>
<reference evidence="1 2" key="1">
    <citation type="submission" date="2024-02" db="EMBL/GenBank/DDBJ databases">
        <title>de novo genome assembly of Solanum bulbocastanum strain 11H21.</title>
        <authorList>
            <person name="Hosaka A.J."/>
        </authorList>
    </citation>
    <scope>NUCLEOTIDE SEQUENCE [LARGE SCALE GENOMIC DNA]</scope>
    <source>
        <tissue evidence="1">Young leaves</tissue>
    </source>
</reference>
<evidence type="ECO:0000313" key="1">
    <source>
        <dbReference type="EMBL" id="KAK6773901.1"/>
    </source>
</evidence>
<keyword evidence="2" id="KW-1185">Reference proteome</keyword>
<proteinExistence type="predicted"/>
<accession>A0AAN8SXI1</accession>